<dbReference type="RefSeq" id="XP_040793435.1">
    <property type="nucleotide sequence ID" value="XM_040931540.1"/>
</dbReference>
<feature type="compositionally biased region" description="Low complexity" evidence="1">
    <location>
        <begin position="116"/>
        <end position="126"/>
    </location>
</feature>
<evidence type="ECO:0000313" key="3">
    <source>
        <dbReference type="Proteomes" id="UP000800039"/>
    </source>
</evidence>
<feature type="compositionally biased region" description="Low complexity" evidence="1">
    <location>
        <begin position="80"/>
        <end position="97"/>
    </location>
</feature>
<comment type="caution">
    <text evidence="2">The sequence shown here is derived from an EMBL/GenBank/DDBJ whole genome shotgun (WGS) entry which is preliminary data.</text>
</comment>
<dbReference type="Proteomes" id="UP000800039">
    <property type="component" value="Unassembled WGS sequence"/>
</dbReference>
<dbReference type="OrthoDB" id="3694589at2759"/>
<proteinExistence type="predicted"/>
<name>A0A9P4GT72_9PLEO</name>
<evidence type="ECO:0000313" key="2">
    <source>
        <dbReference type="EMBL" id="KAF1850872.1"/>
    </source>
</evidence>
<sequence length="271" mass="30058">MGFRRLFCCFGTIEYESPYRREYPRADTPEKPVYERPSPPAYSVETPIRQVFRVEDVRPPPATTRVPSSSSLALQKVNTTITTTSASPPSPPTRAYTPPVPQRVLSTTKPSPPKHPSTSALTPAPAPAFPLTTWSTTTTAAVAEAPRTEECPLCSAPNLLRTVQYKSQSINTGRPWRCCSNKACERSNGFNGFADARGLVNSDGGKNRFCKCAAPVRLVAKNEVDAMGRRQAFYSCQFKACSAWFWHEDWEGERTVFSRGEIEGMVRRGEI</sequence>
<dbReference type="AlphaFoldDB" id="A0A9P4GT72"/>
<gene>
    <name evidence="2" type="ORF">K460DRAFT_350872</name>
</gene>
<organism evidence="2 3">
    <name type="scientific">Cucurbitaria berberidis CBS 394.84</name>
    <dbReference type="NCBI Taxonomy" id="1168544"/>
    <lineage>
        <taxon>Eukaryota</taxon>
        <taxon>Fungi</taxon>
        <taxon>Dikarya</taxon>
        <taxon>Ascomycota</taxon>
        <taxon>Pezizomycotina</taxon>
        <taxon>Dothideomycetes</taxon>
        <taxon>Pleosporomycetidae</taxon>
        <taxon>Pleosporales</taxon>
        <taxon>Pleosporineae</taxon>
        <taxon>Cucurbitariaceae</taxon>
        <taxon>Cucurbitaria</taxon>
    </lineage>
</organism>
<reference evidence="2" key="1">
    <citation type="submission" date="2020-01" db="EMBL/GenBank/DDBJ databases">
        <authorList>
            <consortium name="DOE Joint Genome Institute"/>
            <person name="Haridas S."/>
            <person name="Albert R."/>
            <person name="Binder M."/>
            <person name="Bloem J."/>
            <person name="Labutti K."/>
            <person name="Salamov A."/>
            <person name="Andreopoulos B."/>
            <person name="Baker S.E."/>
            <person name="Barry K."/>
            <person name="Bills G."/>
            <person name="Bluhm B.H."/>
            <person name="Cannon C."/>
            <person name="Castanera R."/>
            <person name="Culley D.E."/>
            <person name="Daum C."/>
            <person name="Ezra D."/>
            <person name="Gonzalez J.B."/>
            <person name="Henrissat B."/>
            <person name="Kuo A."/>
            <person name="Liang C."/>
            <person name="Lipzen A."/>
            <person name="Lutzoni F."/>
            <person name="Magnuson J."/>
            <person name="Mondo S."/>
            <person name="Nolan M."/>
            <person name="Ohm R."/>
            <person name="Pangilinan J."/>
            <person name="Park H.-J."/>
            <person name="Ramirez L."/>
            <person name="Alfaro M."/>
            <person name="Sun H."/>
            <person name="Tritt A."/>
            <person name="Yoshinaga Y."/>
            <person name="Zwiers L.-H."/>
            <person name="Turgeon B.G."/>
            <person name="Goodwin S.B."/>
            <person name="Spatafora J.W."/>
            <person name="Crous P.W."/>
            <person name="Grigoriev I.V."/>
        </authorList>
    </citation>
    <scope>NUCLEOTIDE SEQUENCE</scope>
    <source>
        <strain evidence="2">CBS 394.84</strain>
    </source>
</reference>
<evidence type="ECO:0000256" key="1">
    <source>
        <dbReference type="SAM" id="MobiDB-lite"/>
    </source>
</evidence>
<keyword evidence="3" id="KW-1185">Reference proteome</keyword>
<protein>
    <submittedName>
        <fullName evidence="2">Uncharacterized protein</fullName>
    </submittedName>
</protein>
<feature type="region of interest" description="Disordered" evidence="1">
    <location>
        <begin position="80"/>
        <end position="126"/>
    </location>
</feature>
<dbReference type="GeneID" id="63848792"/>
<dbReference type="EMBL" id="ML976614">
    <property type="protein sequence ID" value="KAF1850872.1"/>
    <property type="molecule type" value="Genomic_DNA"/>
</dbReference>
<accession>A0A9P4GT72</accession>